<gene>
    <name evidence="2" type="ORF">EF294_10100</name>
</gene>
<dbReference type="EMBL" id="RKMH01000006">
    <property type="protein sequence ID" value="RPA62337.1"/>
    <property type="molecule type" value="Genomic_DNA"/>
</dbReference>
<evidence type="ECO:0000313" key="3">
    <source>
        <dbReference type="Proteomes" id="UP000267536"/>
    </source>
</evidence>
<evidence type="ECO:0000313" key="2">
    <source>
        <dbReference type="EMBL" id="RPA62337.1"/>
    </source>
</evidence>
<organism evidence="2 3">
    <name type="scientific">Gordonia oryzae</name>
    <dbReference type="NCBI Taxonomy" id="2487349"/>
    <lineage>
        <taxon>Bacteria</taxon>
        <taxon>Bacillati</taxon>
        <taxon>Actinomycetota</taxon>
        <taxon>Actinomycetes</taxon>
        <taxon>Mycobacteriales</taxon>
        <taxon>Gordoniaceae</taxon>
        <taxon>Gordonia</taxon>
    </lineage>
</organism>
<sequence length="161" mass="16866">MQTAVIAVVSVVAVVLGLTAEASGTASASPDPQPNYVTTLRCDSANPWPAPRIPVWVDVYNQIAFPSDGLPGPAISLVGSSRAKPGVLEFTVEVTVAWRNLRTGRTGTVRVPTRTQVVGWEAVLHPGSGPVSFTINQKIGALAFVPMVNPQYSSCRGQATA</sequence>
<dbReference type="OrthoDB" id="4376121at2"/>
<keyword evidence="3" id="KW-1185">Reference proteome</keyword>
<keyword evidence="1" id="KW-0732">Signal</keyword>
<name>A0A3N4GLU3_9ACTN</name>
<reference evidence="2 3" key="1">
    <citation type="submission" date="2018-11" db="EMBL/GenBank/DDBJ databases">
        <title>Draft genome sequence of Gordonia sp. RS15-1S isolated from rice stems.</title>
        <authorList>
            <person name="Muangham S."/>
        </authorList>
    </citation>
    <scope>NUCLEOTIDE SEQUENCE [LARGE SCALE GENOMIC DNA]</scope>
    <source>
        <strain evidence="2 3">RS15-1S</strain>
    </source>
</reference>
<evidence type="ECO:0000256" key="1">
    <source>
        <dbReference type="SAM" id="SignalP"/>
    </source>
</evidence>
<comment type="caution">
    <text evidence="2">The sequence shown here is derived from an EMBL/GenBank/DDBJ whole genome shotgun (WGS) entry which is preliminary data.</text>
</comment>
<feature type="chain" id="PRO_5018185900" evidence="1">
    <location>
        <begin position="29"/>
        <end position="161"/>
    </location>
</feature>
<dbReference type="AlphaFoldDB" id="A0A3N4GLU3"/>
<protein>
    <submittedName>
        <fullName evidence="2">Uncharacterized protein</fullName>
    </submittedName>
</protein>
<accession>A0A3N4GLU3</accession>
<feature type="signal peptide" evidence="1">
    <location>
        <begin position="1"/>
        <end position="28"/>
    </location>
</feature>
<dbReference type="Proteomes" id="UP000267536">
    <property type="component" value="Unassembled WGS sequence"/>
</dbReference>
<proteinExistence type="predicted"/>